<evidence type="ECO:0000313" key="1">
    <source>
        <dbReference type="EMBL" id="QJA66421.1"/>
    </source>
</evidence>
<gene>
    <name evidence="2" type="ORF">MM415A00570_0013</name>
    <name evidence="1" type="ORF">MM415B00353_0068</name>
</gene>
<organism evidence="2">
    <name type="scientific">viral metagenome</name>
    <dbReference type="NCBI Taxonomy" id="1070528"/>
    <lineage>
        <taxon>unclassified sequences</taxon>
        <taxon>metagenomes</taxon>
        <taxon>organismal metagenomes</taxon>
    </lineage>
</organism>
<proteinExistence type="predicted"/>
<dbReference type="EMBL" id="MT141554">
    <property type="protein sequence ID" value="QJA66421.1"/>
    <property type="molecule type" value="Genomic_DNA"/>
</dbReference>
<dbReference type="EMBL" id="MT142451">
    <property type="protein sequence ID" value="QJA81202.1"/>
    <property type="molecule type" value="Genomic_DNA"/>
</dbReference>
<accession>A0A6M3KH57</accession>
<protein>
    <submittedName>
        <fullName evidence="2">Uncharacterized protein</fullName>
    </submittedName>
</protein>
<name>A0A6M3KH57_9ZZZZ</name>
<reference evidence="2" key="1">
    <citation type="submission" date="2020-03" db="EMBL/GenBank/DDBJ databases">
        <title>The deep terrestrial virosphere.</title>
        <authorList>
            <person name="Holmfeldt K."/>
            <person name="Nilsson E."/>
            <person name="Simone D."/>
            <person name="Lopez-Fernandez M."/>
            <person name="Wu X."/>
            <person name="de Brujin I."/>
            <person name="Lundin D."/>
            <person name="Andersson A."/>
            <person name="Bertilsson S."/>
            <person name="Dopson M."/>
        </authorList>
    </citation>
    <scope>NUCLEOTIDE SEQUENCE</scope>
    <source>
        <strain evidence="2">MM415A00570</strain>
        <strain evidence="1">MM415B00353</strain>
    </source>
</reference>
<evidence type="ECO:0000313" key="2">
    <source>
        <dbReference type="EMBL" id="QJA81202.1"/>
    </source>
</evidence>
<dbReference type="AlphaFoldDB" id="A0A6M3KH57"/>
<sequence>MGVDGTNDPTVSLYDSTTATGTELAPTTTYDSSALGLNGFMIGHGYVECNNGLYVEITLGAGAVEIIVYYEGGLPA</sequence>